<dbReference type="EMBL" id="BMOK01000023">
    <property type="protein sequence ID" value="GGL65608.1"/>
    <property type="molecule type" value="Genomic_DNA"/>
</dbReference>
<dbReference type="SUPFAM" id="SSF46785">
    <property type="entry name" value="Winged helix' DNA-binding domain"/>
    <property type="match status" value="1"/>
</dbReference>
<gene>
    <name evidence="6" type="ORF">GCM10007968_32000</name>
</gene>
<evidence type="ECO:0000313" key="7">
    <source>
        <dbReference type="Proteomes" id="UP000654670"/>
    </source>
</evidence>
<dbReference type="InterPro" id="IPR005119">
    <property type="entry name" value="LysR_subst-bd"/>
</dbReference>
<proteinExistence type="inferred from homology"/>
<dbReference type="Proteomes" id="UP000654670">
    <property type="component" value="Unassembled WGS sequence"/>
</dbReference>
<evidence type="ECO:0000256" key="4">
    <source>
        <dbReference type="ARBA" id="ARBA00023163"/>
    </source>
</evidence>
<dbReference type="Gene3D" id="1.10.10.10">
    <property type="entry name" value="Winged helix-like DNA-binding domain superfamily/Winged helix DNA-binding domain"/>
    <property type="match status" value="1"/>
</dbReference>
<dbReference type="InterPro" id="IPR036388">
    <property type="entry name" value="WH-like_DNA-bd_sf"/>
</dbReference>
<dbReference type="Pfam" id="PF03466">
    <property type="entry name" value="LysR_substrate"/>
    <property type="match status" value="1"/>
</dbReference>
<dbReference type="FunFam" id="1.10.10.10:FF:000001">
    <property type="entry name" value="LysR family transcriptional regulator"/>
    <property type="match status" value="1"/>
</dbReference>
<evidence type="ECO:0000259" key="5">
    <source>
        <dbReference type="PROSITE" id="PS50931"/>
    </source>
</evidence>
<dbReference type="PANTHER" id="PTHR30126:SF100">
    <property type="entry name" value="LYSR-FAMILY TRANSCRIPTIONAL REGULATOR"/>
    <property type="match status" value="1"/>
</dbReference>
<dbReference type="RefSeq" id="WP_188805206.1">
    <property type="nucleotide sequence ID" value="NZ_BMOK01000023.1"/>
</dbReference>
<keyword evidence="2" id="KW-0805">Transcription regulation</keyword>
<dbReference type="SUPFAM" id="SSF53850">
    <property type="entry name" value="Periplasmic binding protein-like II"/>
    <property type="match status" value="1"/>
</dbReference>
<feature type="domain" description="HTH lysR-type" evidence="5">
    <location>
        <begin position="1"/>
        <end position="58"/>
    </location>
</feature>
<dbReference type="PROSITE" id="PS50931">
    <property type="entry name" value="HTH_LYSR"/>
    <property type="match status" value="1"/>
</dbReference>
<keyword evidence="3" id="KW-0238">DNA-binding</keyword>
<reference evidence="6" key="2">
    <citation type="submission" date="2020-09" db="EMBL/GenBank/DDBJ databases">
        <authorList>
            <person name="Sun Q."/>
            <person name="Ohkuma M."/>
        </authorList>
    </citation>
    <scope>NUCLEOTIDE SEQUENCE</scope>
    <source>
        <strain evidence="6">JCM 15325</strain>
    </source>
</reference>
<dbReference type="Pfam" id="PF00126">
    <property type="entry name" value="HTH_1"/>
    <property type="match status" value="1"/>
</dbReference>
<dbReference type="CDD" id="cd05466">
    <property type="entry name" value="PBP2_LTTR_substrate"/>
    <property type="match status" value="1"/>
</dbReference>
<dbReference type="Gene3D" id="3.40.190.290">
    <property type="match status" value="1"/>
</dbReference>
<dbReference type="GO" id="GO:0000976">
    <property type="term" value="F:transcription cis-regulatory region binding"/>
    <property type="evidence" value="ECO:0007669"/>
    <property type="project" value="TreeGrafter"/>
</dbReference>
<dbReference type="InterPro" id="IPR000847">
    <property type="entry name" value="LysR_HTH_N"/>
</dbReference>
<dbReference type="InterPro" id="IPR036390">
    <property type="entry name" value="WH_DNA-bd_sf"/>
</dbReference>
<comment type="similarity">
    <text evidence="1">Belongs to the LysR transcriptional regulatory family.</text>
</comment>
<evidence type="ECO:0000256" key="3">
    <source>
        <dbReference type="ARBA" id="ARBA00023125"/>
    </source>
</evidence>
<organism evidence="6 7">
    <name type="scientific">Sporolactobacillus putidus</name>
    <dbReference type="NCBI Taxonomy" id="492735"/>
    <lineage>
        <taxon>Bacteria</taxon>
        <taxon>Bacillati</taxon>
        <taxon>Bacillota</taxon>
        <taxon>Bacilli</taxon>
        <taxon>Bacillales</taxon>
        <taxon>Sporolactobacillaceae</taxon>
        <taxon>Sporolactobacillus</taxon>
    </lineage>
</organism>
<comment type="caution">
    <text evidence="6">The sequence shown here is derived from an EMBL/GenBank/DDBJ whole genome shotgun (WGS) entry which is preliminary data.</text>
</comment>
<sequence>MEYKQLMTFHKAAEKLNFTHTAEQLNFAQSSVTAHIKSLEDELGVQLFDRLGKSLALTDAGKKLQIYANQILSLTNEAKKAVMSGKEPSGTLVIGATESLCTYRLPPILSSFRHRYPKVRFHFSPGTSDRDILRQLEKGSLDAAILMDVDLIPSLFIIEKLKKEVINVVASPDHPLFRKETVNPADLFEESLLLTEKNCSYRRQFDQDFLSCGLIPEHIFEFASVEAMKQCVMAGLGVAVLPKITVKREIKNGEIRVLPWGGTPLFVHSHLVWHKDKWLSPALTAFLNLTRETLKE</sequence>
<accession>A0A917SB92</accession>
<protein>
    <submittedName>
        <fullName evidence="6">LysR family transcriptional regulator</fullName>
    </submittedName>
</protein>
<reference evidence="6" key="1">
    <citation type="journal article" date="2014" name="Int. J. Syst. Evol. Microbiol.">
        <title>Complete genome sequence of Corynebacterium casei LMG S-19264T (=DSM 44701T), isolated from a smear-ripened cheese.</title>
        <authorList>
            <consortium name="US DOE Joint Genome Institute (JGI-PGF)"/>
            <person name="Walter F."/>
            <person name="Albersmeier A."/>
            <person name="Kalinowski J."/>
            <person name="Ruckert C."/>
        </authorList>
    </citation>
    <scope>NUCLEOTIDE SEQUENCE</scope>
    <source>
        <strain evidence="6">JCM 15325</strain>
    </source>
</reference>
<dbReference type="AlphaFoldDB" id="A0A917SB92"/>
<dbReference type="PANTHER" id="PTHR30126">
    <property type="entry name" value="HTH-TYPE TRANSCRIPTIONAL REGULATOR"/>
    <property type="match status" value="1"/>
</dbReference>
<evidence type="ECO:0000313" key="6">
    <source>
        <dbReference type="EMBL" id="GGL65608.1"/>
    </source>
</evidence>
<keyword evidence="4" id="KW-0804">Transcription</keyword>
<dbReference type="PRINTS" id="PR00039">
    <property type="entry name" value="HTHLYSR"/>
</dbReference>
<name>A0A917SB92_9BACL</name>
<keyword evidence="7" id="KW-1185">Reference proteome</keyword>
<evidence type="ECO:0000256" key="2">
    <source>
        <dbReference type="ARBA" id="ARBA00023015"/>
    </source>
</evidence>
<evidence type="ECO:0000256" key="1">
    <source>
        <dbReference type="ARBA" id="ARBA00009437"/>
    </source>
</evidence>
<dbReference type="GO" id="GO:0003700">
    <property type="term" value="F:DNA-binding transcription factor activity"/>
    <property type="evidence" value="ECO:0007669"/>
    <property type="project" value="InterPro"/>
</dbReference>